<dbReference type="EMBL" id="QXGF01003776">
    <property type="protein sequence ID" value="KAE8920861.1"/>
    <property type="molecule type" value="Genomic_DNA"/>
</dbReference>
<dbReference type="AlphaFoldDB" id="A0A6A3DNZ1"/>
<evidence type="ECO:0000313" key="1">
    <source>
        <dbReference type="EMBL" id="KAE8920861.1"/>
    </source>
</evidence>
<organism evidence="1 2">
    <name type="scientific">Phytophthora fragariae</name>
    <dbReference type="NCBI Taxonomy" id="53985"/>
    <lineage>
        <taxon>Eukaryota</taxon>
        <taxon>Sar</taxon>
        <taxon>Stramenopiles</taxon>
        <taxon>Oomycota</taxon>
        <taxon>Peronosporomycetes</taxon>
        <taxon>Peronosporales</taxon>
        <taxon>Peronosporaceae</taxon>
        <taxon>Phytophthora</taxon>
    </lineage>
</organism>
<protein>
    <submittedName>
        <fullName evidence="1">Uncharacterized protein</fullName>
    </submittedName>
</protein>
<sequence length="106" mass="10822">MGGVNLHGVASAPNIESASWAYTSSAANVSYYIEMSPSPPRVRGDAYVATSMGGVSIHSVASATNIEVASWAYTSSASNASYDFKIVTVASGSSAILLASTRPRAS</sequence>
<proteinExistence type="predicted"/>
<evidence type="ECO:0000313" key="2">
    <source>
        <dbReference type="Proteomes" id="UP000429523"/>
    </source>
</evidence>
<name>A0A6A3DNZ1_9STRA</name>
<dbReference type="Proteomes" id="UP000429523">
    <property type="component" value="Unassembled WGS sequence"/>
</dbReference>
<reference evidence="1 2" key="1">
    <citation type="submission" date="2018-08" db="EMBL/GenBank/DDBJ databases">
        <title>Genomic investigation of the strawberry pathogen Phytophthora fragariae indicates pathogenicity is determined by transcriptional variation in three key races.</title>
        <authorList>
            <person name="Adams T.M."/>
            <person name="Armitage A.D."/>
            <person name="Sobczyk M.K."/>
            <person name="Bates H.J."/>
            <person name="Dunwell J.M."/>
            <person name="Nellist C.F."/>
            <person name="Harrison R.J."/>
        </authorList>
    </citation>
    <scope>NUCLEOTIDE SEQUENCE [LARGE SCALE GENOMIC DNA]</scope>
    <source>
        <strain evidence="1 2">NOV-9</strain>
    </source>
</reference>
<comment type="caution">
    <text evidence="1">The sequence shown here is derived from an EMBL/GenBank/DDBJ whole genome shotgun (WGS) entry which is preliminary data.</text>
</comment>
<accession>A0A6A3DNZ1</accession>
<gene>
    <name evidence="1" type="ORF">PF009_g28849</name>
</gene>